<dbReference type="SUPFAM" id="SSF82171">
    <property type="entry name" value="DPP6 N-terminal domain-like"/>
    <property type="match status" value="1"/>
</dbReference>
<protein>
    <recommendedName>
        <fullName evidence="3">SbsA Ig-like domain-containing protein</fullName>
    </recommendedName>
</protein>
<name>A0A147EYS0_MICTE</name>
<evidence type="ECO:0000313" key="1">
    <source>
        <dbReference type="EMBL" id="KTR95447.1"/>
    </source>
</evidence>
<sequence length="430" mass="44090">MTLCLALVSGLLTASALERGPRLRTTVGDTALTVQRPGVTLGMRADQPLADTSTEGVRVDPPSDVDVEVEGATLRVRFLSPLDFGTDYRIVAPNLRGRSTGAAAAAEFAFRTPSLTVTTLERGGAYDRTGGEDRIVRHDVLSGGESTLFSAGRIQEYAVDGDSLVALVRDEAGRAALRRVGADGTTSLAAPGDGTVGLVRVSADATRVGFVYSGPGPDGTSYLNTLFALDLEEPGARPQPVRGVGGIPLLADAWFFLPGSSYLVAQSPDATLTLVDASGAAPARRLGEVGTLRAVLPGATSVVVEGPTGAAILDLTDGSLTPAPVSSPSGEISAGSLLVSPTSSLSWDAATVRLDDSQRSLFTAAPGERIDEVCLAPSGRHVLVGTVPAGAVVDGYPARAEWVGRTSTVVEVATGARVATLAGTRPSWCD</sequence>
<dbReference type="AlphaFoldDB" id="A0A147EYS0"/>
<evidence type="ECO:0008006" key="3">
    <source>
        <dbReference type="Google" id="ProtNLM"/>
    </source>
</evidence>
<dbReference type="Proteomes" id="UP000075025">
    <property type="component" value="Unassembled WGS sequence"/>
</dbReference>
<comment type="caution">
    <text evidence="1">The sequence shown here is derived from an EMBL/GenBank/DDBJ whole genome shotgun (WGS) entry which is preliminary data.</text>
</comment>
<proteinExistence type="predicted"/>
<dbReference type="PATRIC" id="fig|2033.6.peg.2171"/>
<evidence type="ECO:0000313" key="2">
    <source>
        <dbReference type="Proteomes" id="UP000075025"/>
    </source>
</evidence>
<accession>A0A147EYS0</accession>
<reference evidence="1 2" key="1">
    <citation type="journal article" date="2016" name="Front. Microbiol.">
        <title>Genomic Resource of Rice Seed Associated Bacteria.</title>
        <authorList>
            <person name="Midha S."/>
            <person name="Bansal K."/>
            <person name="Sharma S."/>
            <person name="Kumar N."/>
            <person name="Patil P.P."/>
            <person name="Chaudhry V."/>
            <person name="Patil P.B."/>
        </authorList>
    </citation>
    <scope>NUCLEOTIDE SEQUENCE [LARGE SCALE GENOMIC DNA]</scope>
    <source>
        <strain evidence="1 2">NS220</strain>
    </source>
</reference>
<gene>
    <name evidence="1" type="ORF">NS220_05990</name>
</gene>
<organism evidence="1 2">
    <name type="scientific">Microbacterium testaceum</name>
    <name type="common">Aureobacterium testaceum</name>
    <name type="synonym">Brevibacterium testaceum</name>
    <dbReference type="NCBI Taxonomy" id="2033"/>
    <lineage>
        <taxon>Bacteria</taxon>
        <taxon>Bacillati</taxon>
        <taxon>Actinomycetota</taxon>
        <taxon>Actinomycetes</taxon>
        <taxon>Micrococcales</taxon>
        <taxon>Microbacteriaceae</taxon>
        <taxon>Microbacterium</taxon>
    </lineage>
</organism>
<dbReference type="EMBL" id="LDRT01000032">
    <property type="protein sequence ID" value="KTR95447.1"/>
    <property type="molecule type" value="Genomic_DNA"/>
</dbReference>